<dbReference type="InterPro" id="IPR032675">
    <property type="entry name" value="LRR_dom_sf"/>
</dbReference>
<evidence type="ECO:0000313" key="3">
    <source>
        <dbReference type="Proteomes" id="UP000005207"/>
    </source>
</evidence>
<dbReference type="SMART" id="SM00256">
    <property type="entry name" value="FBOX"/>
    <property type="match status" value="1"/>
</dbReference>
<dbReference type="Ensembl" id="ENSONIT00000035536.1">
    <property type="protein sequence ID" value="ENSONIP00000064808.1"/>
    <property type="gene ID" value="ENSONIG00000037909.1"/>
</dbReference>
<evidence type="ECO:0000313" key="2">
    <source>
        <dbReference type="Ensembl" id="ENSONIP00000064808.1"/>
    </source>
</evidence>
<protein>
    <submittedName>
        <fullName evidence="2">Uncharacterized LOC106098594</fullName>
    </submittedName>
</protein>
<dbReference type="GeneTree" id="ENSGT00530000069038"/>
<dbReference type="SUPFAM" id="SSF52047">
    <property type="entry name" value="RNI-like"/>
    <property type="match status" value="1"/>
</dbReference>
<dbReference type="InParanoid" id="A0A669DWC1"/>
<reference evidence="2" key="2">
    <citation type="submission" date="2025-08" db="UniProtKB">
        <authorList>
            <consortium name="Ensembl"/>
        </authorList>
    </citation>
    <scope>IDENTIFICATION</scope>
</reference>
<dbReference type="RefSeq" id="XP_019219762.1">
    <property type="nucleotide sequence ID" value="XM_019364217.2"/>
</dbReference>
<dbReference type="OMA" id="IDHPTLW"/>
<gene>
    <name evidence="2" type="primary">LOC106098594</name>
</gene>
<accession>A0A669DWC1</accession>
<dbReference type="Proteomes" id="UP000005207">
    <property type="component" value="Linkage group LG11"/>
</dbReference>
<dbReference type="RefSeq" id="XP_019219764.1">
    <property type="nucleotide sequence ID" value="XM_019364219.2"/>
</dbReference>
<dbReference type="InterPro" id="IPR036047">
    <property type="entry name" value="F-box-like_dom_sf"/>
</dbReference>
<reference evidence="3" key="1">
    <citation type="submission" date="2012-01" db="EMBL/GenBank/DDBJ databases">
        <title>The Genome Sequence of Oreochromis niloticus (Nile Tilapia).</title>
        <authorList>
            <consortium name="Broad Institute Genome Assembly Team"/>
            <consortium name="Broad Institute Sequencing Platform"/>
            <person name="Di Palma F."/>
            <person name="Johnson J."/>
            <person name="Lander E.S."/>
            <person name="Lindblad-Toh K."/>
        </authorList>
    </citation>
    <scope>NUCLEOTIDE SEQUENCE [LARGE SCALE GENOMIC DNA]</scope>
</reference>
<dbReference type="Pfam" id="PF12937">
    <property type="entry name" value="F-box-like"/>
    <property type="match status" value="1"/>
</dbReference>
<dbReference type="RefSeq" id="XP_019219763.1">
    <property type="nucleotide sequence ID" value="XM_019364218.2"/>
</dbReference>
<keyword evidence="3" id="KW-1185">Reference proteome</keyword>
<dbReference type="KEGG" id="onl:106098594"/>
<proteinExistence type="predicted"/>
<dbReference type="OrthoDB" id="3219396at2759"/>
<dbReference type="GeneID" id="106098594"/>
<dbReference type="Gene3D" id="1.20.1280.50">
    <property type="match status" value="1"/>
</dbReference>
<dbReference type="AlphaFoldDB" id="A0A669DWC1"/>
<reference evidence="2" key="3">
    <citation type="submission" date="2025-09" db="UniProtKB">
        <authorList>
            <consortium name="Ensembl"/>
        </authorList>
    </citation>
    <scope>IDENTIFICATION</scope>
</reference>
<name>A0A669DWC1_ORENI</name>
<dbReference type="Gene3D" id="3.80.10.10">
    <property type="entry name" value="Ribonuclease Inhibitor"/>
    <property type="match status" value="1"/>
</dbReference>
<dbReference type="InterPro" id="IPR001810">
    <property type="entry name" value="F-box_dom"/>
</dbReference>
<dbReference type="SUPFAM" id="SSF81383">
    <property type="entry name" value="F-box domain"/>
    <property type="match status" value="1"/>
</dbReference>
<organism evidence="2 3">
    <name type="scientific">Oreochromis niloticus</name>
    <name type="common">Nile tilapia</name>
    <name type="synonym">Tilapia nilotica</name>
    <dbReference type="NCBI Taxonomy" id="8128"/>
    <lineage>
        <taxon>Eukaryota</taxon>
        <taxon>Metazoa</taxon>
        <taxon>Chordata</taxon>
        <taxon>Craniata</taxon>
        <taxon>Vertebrata</taxon>
        <taxon>Euteleostomi</taxon>
        <taxon>Actinopterygii</taxon>
        <taxon>Neopterygii</taxon>
        <taxon>Teleostei</taxon>
        <taxon>Neoteleostei</taxon>
        <taxon>Acanthomorphata</taxon>
        <taxon>Ovalentaria</taxon>
        <taxon>Cichlomorphae</taxon>
        <taxon>Cichliformes</taxon>
        <taxon>Cichlidae</taxon>
        <taxon>African cichlids</taxon>
        <taxon>Pseudocrenilabrinae</taxon>
        <taxon>Oreochromini</taxon>
        <taxon>Oreochromis</taxon>
    </lineage>
</organism>
<evidence type="ECO:0000259" key="1">
    <source>
        <dbReference type="PROSITE" id="PS50181"/>
    </source>
</evidence>
<sequence>MMVEWLSHLPPEVWVMVFSYLSTQEKHRVRCCCKVLKKLIDHPCLWRNHMVVLSNFPRYTAGFWDTLKYRRVTRVVVQRLRPKDWKHLVKSLPRLTTIVCMEGQQHYKKKNVDNLLHFPNLKTLGIRNATWSEPMLQQCQTGHLAERLTHLSVCNIQLPSTAEFVNSVSRLFNLEYLLFHQQAEGKLQVVEPVPSKAFHNLLLNLKKLKHLSWEIQEKPDVPLPDDYFYPPDPEDPEAYGGPTLTSLELVNYPETMLSENALRGLTSLKSLTVHYRYLKIDVKCRLQSWLSHLQELESLEIIGGNSLALYTTTFPPHVTRLALRVIISLKDLCFMAKKVKKLEHLDMHQNRFSGSLCKKLPSLFPQLKTLRIRYFHEEPKRDLLFLRNLKHLEQLELIVERSCILKSERNEHPWPSPSSQELIRELQELSENRINIITTMRQRNLFRECDCVWEGE</sequence>
<dbReference type="PROSITE" id="PS50181">
    <property type="entry name" value="FBOX"/>
    <property type="match status" value="1"/>
</dbReference>
<feature type="domain" description="F-box" evidence="1">
    <location>
        <begin position="3"/>
        <end position="49"/>
    </location>
</feature>